<gene>
    <name evidence="4" type="ORF">BW425_07955</name>
</gene>
<dbReference type="PANTHER" id="PTHR37293">
    <property type="entry name" value="PHAGE REPLICATION PROTEIN-RELATED"/>
    <property type="match status" value="1"/>
</dbReference>
<organism evidence="4 5">
    <name type="scientific">Bacillus pseudomycoides</name>
    <dbReference type="NCBI Taxonomy" id="64104"/>
    <lineage>
        <taxon>Bacteria</taxon>
        <taxon>Bacillati</taxon>
        <taxon>Bacillota</taxon>
        <taxon>Bacilli</taxon>
        <taxon>Bacillales</taxon>
        <taxon>Bacillaceae</taxon>
        <taxon>Bacillus</taxon>
        <taxon>Bacillus cereus group</taxon>
    </lineage>
</organism>
<feature type="compositionally biased region" description="Basic and acidic residues" evidence="2">
    <location>
        <begin position="156"/>
        <end position="186"/>
    </location>
</feature>
<accession>A0A1Y3MFY1</accession>
<feature type="domain" description="DnaB/C C-terminal" evidence="3">
    <location>
        <begin position="204"/>
        <end position="272"/>
    </location>
</feature>
<evidence type="ECO:0000259" key="3">
    <source>
        <dbReference type="Pfam" id="PF07261"/>
    </source>
</evidence>
<evidence type="ECO:0000313" key="4">
    <source>
        <dbReference type="EMBL" id="OUM49339.1"/>
    </source>
</evidence>
<dbReference type="RefSeq" id="WP_088093858.1">
    <property type="nucleotide sequence ID" value="NZ_JBALMA010000308.1"/>
</dbReference>
<evidence type="ECO:0000256" key="2">
    <source>
        <dbReference type="SAM" id="MobiDB-lite"/>
    </source>
</evidence>
<dbReference type="AlphaFoldDB" id="A0A1Y3MFY1"/>
<dbReference type="Proteomes" id="UP000195321">
    <property type="component" value="Unassembled WGS sequence"/>
</dbReference>
<dbReference type="InterPro" id="IPR034829">
    <property type="entry name" value="DnaD-like_sf"/>
</dbReference>
<comment type="caution">
    <text evidence="4">The sequence shown here is derived from an EMBL/GenBank/DDBJ whole genome shotgun (WGS) entry which is preliminary data.</text>
</comment>
<dbReference type="EMBL" id="MWPX01000006">
    <property type="protein sequence ID" value="OUM49339.1"/>
    <property type="molecule type" value="Genomic_DNA"/>
</dbReference>
<evidence type="ECO:0000256" key="1">
    <source>
        <dbReference type="ARBA" id="ARBA00093462"/>
    </source>
</evidence>
<dbReference type="InterPro" id="IPR053162">
    <property type="entry name" value="DnaD"/>
</dbReference>
<dbReference type="InterPro" id="IPR006343">
    <property type="entry name" value="DnaB/C_C"/>
</dbReference>
<name>A0A1Y3MFY1_9BACI</name>
<dbReference type="PANTHER" id="PTHR37293:SF5">
    <property type="entry name" value="DNA REPLICATION PROTEIN"/>
    <property type="match status" value="1"/>
</dbReference>
<protein>
    <submittedName>
        <fullName evidence="4">Replication protein</fullName>
    </submittedName>
</protein>
<dbReference type="Pfam" id="PF07261">
    <property type="entry name" value="DnaB_2"/>
    <property type="match status" value="1"/>
</dbReference>
<dbReference type="Gene3D" id="1.10.10.630">
    <property type="entry name" value="DnaD domain-like"/>
    <property type="match status" value="1"/>
</dbReference>
<proteinExistence type="inferred from homology"/>
<feature type="region of interest" description="Disordered" evidence="2">
    <location>
        <begin position="156"/>
        <end position="188"/>
    </location>
</feature>
<feature type="region of interest" description="Disordered" evidence="2">
    <location>
        <begin position="293"/>
        <end position="317"/>
    </location>
</feature>
<comment type="similarity">
    <text evidence="1">Belongs to the DnaB/DnaD family.</text>
</comment>
<dbReference type="SUPFAM" id="SSF158499">
    <property type="entry name" value="DnaD domain-like"/>
    <property type="match status" value="1"/>
</dbReference>
<sequence>MAVYRPVQVSYWQDAFVLDLTPEEKYFYLYLMTNSKTSQSGIYELPLRVIEMDTGYNRETVEKLLERFSDYGKINYNKKTKEIMLLNWLKFNAITNMNIEKCVLKEIQSIKDEEFLINFYETCLELEKQQDFKIPRIKEYLQARFEWLARGFDDPMKEETKTETKEKEETKTETKEKEETKTETKQEAASCSEVQKVAEENPIAFYEQNFGVLKPFVAEGINAWIDDLNAQLVIKAMKIALEKNAPNMSYVQGILRDWHAKGYKSINDVEAAQAQFRKKYQSRGGRNNARKEIVPDWLHTQDTETHSQPAEHSEIELEAERKRLERELAKYRKEA</sequence>
<reference evidence="4 5" key="1">
    <citation type="submission" date="2017-02" db="EMBL/GenBank/DDBJ databases">
        <title>Bacillus pseudomycoides isolate FSL K6-0042.</title>
        <authorList>
            <person name="Kovac J."/>
        </authorList>
    </citation>
    <scope>NUCLEOTIDE SEQUENCE [LARGE SCALE GENOMIC DNA]</scope>
    <source>
        <strain evidence="4 5">FSL K6-0042</strain>
    </source>
</reference>
<dbReference type="NCBIfam" id="TIGR01446">
    <property type="entry name" value="DnaD_dom"/>
    <property type="match status" value="1"/>
</dbReference>
<evidence type="ECO:0000313" key="5">
    <source>
        <dbReference type="Proteomes" id="UP000195321"/>
    </source>
</evidence>